<name>F8NPL9_SERL9</name>
<organism>
    <name type="scientific">Serpula lacrymans var. lacrymans (strain S7.9)</name>
    <name type="common">Dry rot fungus</name>
    <dbReference type="NCBI Taxonomy" id="578457"/>
    <lineage>
        <taxon>Eukaryota</taxon>
        <taxon>Fungi</taxon>
        <taxon>Dikarya</taxon>
        <taxon>Basidiomycota</taxon>
        <taxon>Agaricomycotina</taxon>
        <taxon>Agaricomycetes</taxon>
        <taxon>Agaricomycetidae</taxon>
        <taxon>Boletales</taxon>
        <taxon>Coniophorineae</taxon>
        <taxon>Serpulaceae</taxon>
        <taxon>Serpula</taxon>
    </lineage>
</organism>
<feature type="transmembrane region" description="Helical" evidence="1">
    <location>
        <begin position="16"/>
        <end position="36"/>
    </location>
</feature>
<feature type="transmembrane region" description="Helical" evidence="1">
    <location>
        <begin position="179"/>
        <end position="202"/>
    </location>
</feature>
<dbReference type="PANTHER" id="PTHR40465:SF1">
    <property type="entry name" value="DUF6534 DOMAIN-CONTAINING PROTEIN"/>
    <property type="match status" value="1"/>
</dbReference>
<feature type="transmembrane region" description="Helical" evidence="1">
    <location>
        <begin position="70"/>
        <end position="92"/>
    </location>
</feature>
<feature type="domain" description="DUF6534" evidence="2">
    <location>
        <begin position="187"/>
        <end position="272"/>
    </location>
</feature>
<feature type="transmembrane region" description="Helical" evidence="1">
    <location>
        <begin position="214"/>
        <end position="232"/>
    </location>
</feature>
<accession>F8NPL9</accession>
<gene>
    <name evidence="3" type="ORF">SERLADRAFT_414008</name>
</gene>
<dbReference type="PANTHER" id="PTHR40465">
    <property type="entry name" value="CHROMOSOME 1, WHOLE GENOME SHOTGUN SEQUENCE"/>
    <property type="match status" value="1"/>
</dbReference>
<protein>
    <recommendedName>
        <fullName evidence="2">DUF6534 domain-containing protein</fullName>
    </recommendedName>
</protein>
<dbReference type="HOGENOM" id="CLU_046025_5_2_1"/>
<dbReference type="AlphaFoldDB" id="F8NPL9"/>
<dbReference type="KEGG" id="sla:SERLADRAFT_414008"/>
<keyword evidence="1" id="KW-0472">Membrane</keyword>
<keyword evidence="1" id="KW-1133">Transmembrane helix</keyword>
<feature type="transmembrane region" description="Helical" evidence="1">
    <location>
        <begin position="104"/>
        <end position="128"/>
    </location>
</feature>
<feature type="transmembrane region" description="Helical" evidence="1">
    <location>
        <begin position="140"/>
        <end position="163"/>
    </location>
</feature>
<dbReference type="RefSeq" id="XP_007315801.1">
    <property type="nucleotide sequence ID" value="XM_007315739.1"/>
</dbReference>
<dbReference type="EMBL" id="GL945431">
    <property type="protein sequence ID" value="EGO27710.1"/>
    <property type="molecule type" value="Genomic_DNA"/>
</dbReference>
<evidence type="ECO:0000256" key="1">
    <source>
        <dbReference type="SAM" id="Phobius"/>
    </source>
</evidence>
<dbReference type="Proteomes" id="UP000008064">
    <property type="component" value="Unassembled WGS sequence"/>
</dbReference>
<dbReference type="GeneID" id="18813211"/>
<dbReference type="OrthoDB" id="2562493at2759"/>
<evidence type="ECO:0000259" key="2">
    <source>
        <dbReference type="Pfam" id="PF20152"/>
    </source>
</evidence>
<keyword evidence="1" id="KW-0812">Transmembrane</keyword>
<dbReference type="InterPro" id="IPR045339">
    <property type="entry name" value="DUF6534"/>
</dbReference>
<proteinExistence type="predicted"/>
<dbReference type="Pfam" id="PF20152">
    <property type="entry name" value="DUF6534"/>
    <property type="match status" value="1"/>
</dbReference>
<evidence type="ECO:0000313" key="3">
    <source>
        <dbReference type="EMBL" id="EGO27710.1"/>
    </source>
</evidence>
<reference evidence="3" key="1">
    <citation type="submission" date="2011-04" db="EMBL/GenBank/DDBJ databases">
        <title>Evolution of plant cell wall degrading machinery underlies the functional diversity of forest fungi.</title>
        <authorList>
            <consortium name="US DOE Joint Genome Institute (JGI-PGF)"/>
            <person name="Eastwood D.C."/>
            <person name="Floudas D."/>
            <person name="Binder M."/>
            <person name="Majcherczyk A."/>
            <person name="Schneider P."/>
            <person name="Aerts A."/>
            <person name="Asiegbu F.O."/>
            <person name="Baker S.E."/>
            <person name="Barry K."/>
            <person name="Bendiksby M."/>
            <person name="Blumentritt M."/>
            <person name="Coutinho P.M."/>
            <person name="Cullen D."/>
            <person name="Cullen D."/>
            <person name="Gathman A."/>
            <person name="Goodell B."/>
            <person name="Henrissat B."/>
            <person name="Ihrmark K."/>
            <person name="Kauserud H."/>
            <person name="Kohler A."/>
            <person name="LaButti K."/>
            <person name="Lapidus A."/>
            <person name="Lavin J.L."/>
            <person name="Lee Y.-H."/>
            <person name="Lindquist E."/>
            <person name="Lilly W."/>
            <person name="Lucas S."/>
            <person name="Morin E."/>
            <person name="Murat C."/>
            <person name="Oguiza J.A."/>
            <person name="Park J."/>
            <person name="Pisabarro A.G."/>
            <person name="Riley R."/>
            <person name="Rosling A."/>
            <person name="Salamov A."/>
            <person name="Schmidt O."/>
            <person name="Schmutz J."/>
            <person name="Skrede I."/>
            <person name="Stenlid J."/>
            <person name="Wiebenga A."/>
            <person name="Xie X."/>
            <person name="Kues U."/>
            <person name="Hibbett D.S."/>
            <person name="Hoffmeister D."/>
            <person name="Hogberg N."/>
            <person name="Martin F."/>
            <person name="Grigoriev I.V."/>
            <person name="Watkinson S.C."/>
        </authorList>
    </citation>
    <scope>NUCLEOTIDE SEQUENCE</scope>
    <source>
        <strain evidence="3">S7.9</strain>
    </source>
</reference>
<sequence>MTIATPAEVLMRGPQLGTMLSMILYGITCIQTFMYFQNYPDDRRRVKATVSISAVSITGLYRLTDACQVIVVWILETAHAGAAISFMDYYLIVNFSNTEVLLSVYWAMPVAFMIGFLLAFVVNTFYAWRIWLFSKNVYHAAVLMMLAFVRLGLSLTVCVYSVIYSQSWSNFRHHSGKTIIALFVLAVVDDTLTATVLAYYLHTRRSGLKRTDRLINRLLLYSVGIGALSAAGDVVETIAYFALPNSLDFLGIVLVQMKLYANSFLICLNIRNFQAGPLNDPLSYNSTIVTSSVPKFTPDGSIECGAKDVSSGNNPLSTLIEQ</sequence>